<proteinExistence type="predicted"/>
<evidence type="ECO:0000313" key="4">
    <source>
        <dbReference type="Proteomes" id="UP000236161"/>
    </source>
</evidence>
<feature type="domain" description="RNase H type-1" evidence="2">
    <location>
        <begin position="2"/>
        <end position="52"/>
    </location>
</feature>
<dbReference type="PANTHER" id="PTHR48475:SF2">
    <property type="entry name" value="RIBONUCLEASE H"/>
    <property type="match status" value="1"/>
</dbReference>
<dbReference type="InterPro" id="IPR002156">
    <property type="entry name" value="RNaseH_domain"/>
</dbReference>
<reference evidence="3 4" key="1">
    <citation type="journal article" date="2017" name="Nature">
        <title>The Apostasia genome and the evolution of orchids.</title>
        <authorList>
            <person name="Zhang G.Q."/>
            <person name="Liu K.W."/>
            <person name="Li Z."/>
            <person name="Lohaus R."/>
            <person name="Hsiao Y.Y."/>
            <person name="Niu S.C."/>
            <person name="Wang J.Y."/>
            <person name="Lin Y.C."/>
            <person name="Xu Q."/>
            <person name="Chen L.J."/>
            <person name="Yoshida K."/>
            <person name="Fujiwara S."/>
            <person name="Wang Z.W."/>
            <person name="Zhang Y.Q."/>
            <person name="Mitsuda N."/>
            <person name="Wang M."/>
            <person name="Liu G.H."/>
            <person name="Pecoraro L."/>
            <person name="Huang H.X."/>
            <person name="Xiao X.J."/>
            <person name="Lin M."/>
            <person name="Wu X.Y."/>
            <person name="Wu W.L."/>
            <person name="Chen Y.Y."/>
            <person name="Chang S.B."/>
            <person name="Sakamoto S."/>
            <person name="Ohme-Takagi M."/>
            <person name="Yagi M."/>
            <person name="Zeng S.J."/>
            <person name="Shen C.Y."/>
            <person name="Yeh C.M."/>
            <person name="Luo Y.B."/>
            <person name="Tsai W.C."/>
            <person name="Van de Peer Y."/>
            <person name="Liu Z.J."/>
        </authorList>
    </citation>
    <scope>NUCLEOTIDE SEQUENCE [LARGE SCALE GENOMIC DNA]</scope>
    <source>
        <strain evidence="4">cv. Shenzhen</strain>
        <tissue evidence="3">Stem</tissue>
    </source>
</reference>
<dbReference type="PANTHER" id="PTHR48475">
    <property type="entry name" value="RIBONUCLEASE H"/>
    <property type="match status" value="1"/>
</dbReference>
<protein>
    <recommendedName>
        <fullName evidence="2">RNase H type-1 domain-containing protein</fullName>
    </recommendedName>
</protein>
<dbReference type="GO" id="GO:0004523">
    <property type="term" value="F:RNA-DNA hybrid ribonuclease activity"/>
    <property type="evidence" value="ECO:0007669"/>
    <property type="project" value="InterPro"/>
</dbReference>
<dbReference type="Gene3D" id="3.30.420.10">
    <property type="entry name" value="Ribonuclease H-like superfamily/Ribonuclease H"/>
    <property type="match status" value="1"/>
</dbReference>
<organism evidence="3 4">
    <name type="scientific">Apostasia shenzhenica</name>
    <dbReference type="NCBI Taxonomy" id="1088818"/>
    <lineage>
        <taxon>Eukaryota</taxon>
        <taxon>Viridiplantae</taxon>
        <taxon>Streptophyta</taxon>
        <taxon>Embryophyta</taxon>
        <taxon>Tracheophyta</taxon>
        <taxon>Spermatophyta</taxon>
        <taxon>Magnoliopsida</taxon>
        <taxon>Liliopsida</taxon>
        <taxon>Asparagales</taxon>
        <taxon>Orchidaceae</taxon>
        <taxon>Apostasioideae</taxon>
        <taxon>Apostasia</taxon>
    </lineage>
</organism>
<accession>A0A2I0AUW3</accession>
<sequence length="168" mass="19911">MVKQVNHIYKTRDDILKKYLTKVHILCSKFIKFSLSHVPREDNQEADHLAKKGSPDFHQHQTSNRSNYELAEVHCTSQALCWMDRIIDYLKGGVHPNNQVEARKLQLECVKYTLINDQLYRRFYARPLTKCLRSEEATEVMKTMHKGECRTHARGRSLVMCILRQRYF</sequence>
<evidence type="ECO:0000259" key="2">
    <source>
        <dbReference type="Pfam" id="PF13456"/>
    </source>
</evidence>
<dbReference type="InterPro" id="IPR036397">
    <property type="entry name" value="RNaseH_sf"/>
</dbReference>
<evidence type="ECO:0000313" key="3">
    <source>
        <dbReference type="EMBL" id="PKA59337.1"/>
    </source>
</evidence>
<dbReference type="GO" id="GO:0003676">
    <property type="term" value="F:nucleic acid binding"/>
    <property type="evidence" value="ECO:0007669"/>
    <property type="project" value="InterPro"/>
</dbReference>
<gene>
    <name evidence="3" type="ORF">AXF42_Ash001431</name>
</gene>
<name>A0A2I0AUW3_9ASPA</name>
<feature type="region of interest" description="Disordered" evidence="1">
    <location>
        <begin position="44"/>
        <end position="63"/>
    </location>
</feature>
<evidence type="ECO:0000256" key="1">
    <source>
        <dbReference type="SAM" id="MobiDB-lite"/>
    </source>
</evidence>
<dbReference type="Pfam" id="PF13456">
    <property type="entry name" value="RVT_3"/>
    <property type="match status" value="1"/>
</dbReference>
<dbReference type="STRING" id="1088818.A0A2I0AUW3"/>
<dbReference type="EMBL" id="KZ451950">
    <property type="protein sequence ID" value="PKA59337.1"/>
    <property type="molecule type" value="Genomic_DNA"/>
</dbReference>
<dbReference type="Proteomes" id="UP000236161">
    <property type="component" value="Unassembled WGS sequence"/>
</dbReference>
<dbReference type="OrthoDB" id="1741911at2759"/>
<keyword evidence="4" id="KW-1185">Reference proteome</keyword>
<feature type="compositionally biased region" description="Basic and acidic residues" evidence="1">
    <location>
        <begin position="44"/>
        <end position="59"/>
    </location>
</feature>
<dbReference type="AlphaFoldDB" id="A0A2I0AUW3"/>